<dbReference type="GO" id="GO:0034472">
    <property type="term" value="P:snRNA 3'-end processing"/>
    <property type="evidence" value="ECO:0007669"/>
    <property type="project" value="TreeGrafter"/>
</dbReference>
<accession>A0A023GBS5</accession>
<organism evidence="2">
    <name type="scientific">Amblyomma triste</name>
    <name type="common">Neotropical tick</name>
    <dbReference type="NCBI Taxonomy" id="251400"/>
    <lineage>
        <taxon>Eukaryota</taxon>
        <taxon>Metazoa</taxon>
        <taxon>Ecdysozoa</taxon>
        <taxon>Arthropoda</taxon>
        <taxon>Chelicerata</taxon>
        <taxon>Arachnida</taxon>
        <taxon>Acari</taxon>
        <taxon>Parasitiformes</taxon>
        <taxon>Ixodida</taxon>
        <taxon>Ixodoidea</taxon>
        <taxon>Ixodidae</taxon>
        <taxon>Amblyomminae</taxon>
        <taxon>Amblyomma</taxon>
    </lineage>
</organism>
<dbReference type="EMBL" id="GBBM01003747">
    <property type="protein sequence ID" value="JAC31671.1"/>
    <property type="molecule type" value="mRNA"/>
</dbReference>
<dbReference type="AlphaFoldDB" id="A0A023GBS5"/>
<dbReference type="PANTHER" id="PTHR31697">
    <property type="entry name" value="INTEGRATOR COMPLEX SUBUNIT 5"/>
    <property type="match status" value="1"/>
</dbReference>
<dbReference type="Pfam" id="PF14838">
    <property type="entry name" value="INTS5_C"/>
    <property type="match status" value="1"/>
</dbReference>
<evidence type="ECO:0000259" key="1">
    <source>
        <dbReference type="Pfam" id="PF14838"/>
    </source>
</evidence>
<reference evidence="2" key="1">
    <citation type="submission" date="2014-03" db="EMBL/GenBank/DDBJ databases">
        <title>The sialotranscriptome of Amblyomma triste, Amblyomma parvum and Amblyomma cajennense ticks, uncovered by 454-based RNA-seq.</title>
        <authorList>
            <person name="Garcia G.R."/>
            <person name="Gardinassi L.G."/>
            <person name="Ribeiro J.M."/>
            <person name="Anatriello E."/>
            <person name="Ferreira B.R."/>
            <person name="Moreira H.N."/>
            <person name="Mafra C."/>
            <person name="Olegario M.M."/>
            <person name="Szabo P.J."/>
            <person name="Miranda-Santos I.K."/>
            <person name="Maruyama S.R."/>
        </authorList>
    </citation>
    <scope>NUCLEOTIDE SEQUENCE</scope>
    <source>
        <strain evidence="2">Mato Grasso do Sul</strain>
        <tissue evidence="2">Salivary glands</tissue>
    </source>
</reference>
<evidence type="ECO:0000313" key="2">
    <source>
        <dbReference type="EMBL" id="JAC31671.1"/>
    </source>
</evidence>
<protein>
    <recommendedName>
        <fullName evidence="1">Integrator complex subunit 5 C-terminal domain-containing protein</fullName>
    </recommendedName>
</protein>
<proteinExistence type="evidence at transcript level"/>
<dbReference type="InterPro" id="IPR029444">
    <property type="entry name" value="INTS5_C"/>
</dbReference>
<dbReference type="GO" id="GO:0032039">
    <property type="term" value="C:integrator complex"/>
    <property type="evidence" value="ECO:0007669"/>
    <property type="project" value="InterPro"/>
</dbReference>
<sequence length="495" mass="54786">MWLWNALSLICVHRKEKTALTVLSHLLGRIHGSTELLFFQALIYQVEVVHVSCLTHTISHLMAELRSGRISNPVQLVDNLKRLGGNSHVGVRVSSTVCKFAEVLAEQMQFSSDLAYVDAIAELLSTSVQPEALSPVAVVKVAAAAVAYFFAVVCHPAHYGPARKYAAACVCYRLLSTLCARSVAQHLALRNLLSGALDPKVSWRFGSTSRRSSAGRRFVHLLEENQKFATCINFPQSHSSIVRVGLIGSGLRSVDPPPAIARQEVALNKQLLLEAITACCALRNDRPSRTPPVAGMKVVALLLVEMISSDVMFNGLPWPDEDFLKVTIERDLHIQAMFVYHPILWDLLHLVASVRPSLCYCSVLLRAVMAVVMTHWRNCQEKAASAANPRLLETTRTVLATLSLGQLLPAAMNSLGEVLPLLSPFEVSCLLSDVWQYMRNNVPSPALFTHTTTGGELWREFKAADHKYLERLRAIMINKVHACGPVFHKFFNVEE</sequence>
<name>A0A023GBS5_AMBTT</name>
<feature type="domain" description="Integrator complex subunit 5 C-terminal" evidence="1">
    <location>
        <begin position="2"/>
        <end position="480"/>
    </location>
</feature>
<dbReference type="InterPro" id="IPR040316">
    <property type="entry name" value="INTS5"/>
</dbReference>
<dbReference type="PANTHER" id="PTHR31697:SF2">
    <property type="entry name" value="INTEGRATOR COMPLEX SUBUNIT 5"/>
    <property type="match status" value="1"/>
</dbReference>